<dbReference type="Proteomes" id="UP000095286">
    <property type="component" value="Unplaced"/>
</dbReference>
<name>A0AC35U498_9BILA</name>
<accession>A0AC35U498</accession>
<dbReference type="WBParaSite" id="RSKR_0000741900.1">
    <property type="protein sequence ID" value="RSKR_0000741900.1"/>
    <property type="gene ID" value="RSKR_0000741900"/>
</dbReference>
<evidence type="ECO:0000313" key="2">
    <source>
        <dbReference type="WBParaSite" id="RSKR_0000741900.1"/>
    </source>
</evidence>
<evidence type="ECO:0000313" key="1">
    <source>
        <dbReference type="Proteomes" id="UP000095286"/>
    </source>
</evidence>
<reference evidence="2" key="1">
    <citation type="submission" date="2016-11" db="UniProtKB">
        <authorList>
            <consortium name="WormBaseParasite"/>
        </authorList>
    </citation>
    <scope>IDENTIFICATION</scope>
    <source>
        <strain evidence="2">KR3021</strain>
    </source>
</reference>
<organism evidence="1 2">
    <name type="scientific">Rhabditophanes sp. KR3021</name>
    <dbReference type="NCBI Taxonomy" id="114890"/>
    <lineage>
        <taxon>Eukaryota</taxon>
        <taxon>Metazoa</taxon>
        <taxon>Ecdysozoa</taxon>
        <taxon>Nematoda</taxon>
        <taxon>Chromadorea</taxon>
        <taxon>Rhabditida</taxon>
        <taxon>Tylenchina</taxon>
        <taxon>Panagrolaimomorpha</taxon>
        <taxon>Strongyloidoidea</taxon>
        <taxon>Alloionematidae</taxon>
        <taxon>Rhabditophanes</taxon>
    </lineage>
</organism>
<proteinExistence type="predicted"/>
<sequence length="146" mass="16231">MKNQAILFLLSTFFLNVIAYPKVSPEEDANWRIIDAFSETTKQAAQGLSENASQAFGNVRDTLGNWFLGAKESVNNKLDDLTNNFDSARQGVFEKFNEFSNTAGDTLGQTKNHLEKVVETAEGYVNEVKRSVGANVLKDLSEETLF</sequence>
<protein>
    <submittedName>
        <fullName evidence="2">DUF148 domain-containing protein</fullName>
    </submittedName>
</protein>